<comment type="catalytic activity">
    <reaction evidence="8 9">
        <text>tRNA(Arg) + L-arginine + ATP = L-arginyl-tRNA(Arg) + AMP + diphosphate</text>
        <dbReference type="Rhea" id="RHEA:20301"/>
        <dbReference type="Rhea" id="RHEA-COMP:9658"/>
        <dbReference type="Rhea" id="RHEA-COMP:9673"/>
        <dbReference type="ChEBI" id="CHEBI:30616"/>
        <dbReference type="ChEBI" id="CHEBI:32682"/>
        <dbReference type="ChEBI" id="CHEBI:33019"/>
        <dbReference type="ChEBI" id="CHEBI:78442"/>
        <dbReference type="ChEBI" id="CHEBI:78513"/>
        <dbReference type="ChEBI" id="CHEBI:456215"/>
        <dbReference type="EC" id="6.1.1.19"/>
    </reaction>
</comment>
<sequence>MDKARDAWKARIARAVEKIAKEAGAELHIDPAQVIAEIPPKPELGDLGFPMFSYAKILRKGPPQIAQLVCAVLAGEDSDSNSNTVSAAGTFAAGTFAAEGPYVNVRLDRASVTAAVLSELADERSPVGRPGSLTGSRIMVEFSSPNTNKPLHLGHLRNDILGESVSRILAACGAEVRKVCIINDRGIHICKSMLAYKEHGQGKTPESEGIKSDHFVGNWYVKYHQMSQEDKGAEGRAQELLRQWEAGDPETVELWKTMNRWTVEGMKATYERTGVSFDQYYYESQTYLLGKDEVYKGLEKGIFYKEPDGAVAVDLSAEKLDKKILLRKDGTSIYITQDFGTAIFRHNDWPFNRLIYVVGSEQQYHFQVLFAILKKMGYQWAENLYHLSYGMVNLPEGKMKSREGTVVDADDLIDSLRDLALEEIRSKDREEAVGNSAEVAEKIALGALHYYLLQVTPAKDMLFDPKESLSFNGNTGPYLQYMGARISSMLRKDRERAADNSTAAGKTDGNAGGTVKPELLSTDAEWELIKALSAYPQAVAEAAARMDPAILAAYLYELSKGFSRFYHDCPILNAATPDLAAGRLALSRGVLRVLRDALELIGIPFLEAM</sequence>
<feature type="short sequence motif" description="'HIGH' region" evidence="9">
    <location>
        <begin position="145"/>
        <end position="155"/>
    </location>
</feature>
<evidence type="ECO:0000313" key="15">
    <source>
        <dbReference type="Proteomes" id="UP000009223"/>
    </source>
</evidence>
<gene>
    <name evidence="9 14" type="primary">argS</name>
    <name evidence="14" type="ordered locus">TREPR_3443</name>
</gene>
<dbReference type="SUPFAM" id="SSF52374">
    <property type="entry name" value="Nucleotidylyl transferase"/>
    <property type="match status" value="1"/>
</dbReference>
<dbReference type="SMART" id="SM00836">
    <property type="entry name" value="DALR_1"/>
    <property type="match status" value="1"/>
</dbReference>
<dbReference type="PROSITE" id="PS00178">
    <property type="entry name" value="AA_TRNA_LIGASE_I"/>
    <property type="match status" value="1"/>
</dbReference>
<evidence type="ECO:0000256" key="4">
    <source>
        <dbReference type="ARBA" id="ARBA00022741"/>
    </source>
</evidence>
<dbReference type="InterPro" id="IPR008909">
    <property type="entry name" value="DALR_anticod-bd"/>
</dbReference>
<dbReference type="OrthoDB" id="9805987at2"/>
<evidence type="ECO:0000256" key="9">
    <source>
        <dbReference type="HAMAP-Rule" id="MF_00123"/>
    </source>
</evidence>
<evidence type="ECO:0000256" key="2">
    <source>
        <dbReference type="ARBA" id="ARBA00022490"/>
    </source>
</evidence>
<dbReference type="InterPro" id="IPR035684">
    <property type="entry name" value="ArgRS_core"/>
</dbReference>
<dbReference type="HOGENOM" id="CLU_006406_6_1_12"/>
<dbReference type="STRING" id="545694.TREPR_3443"/>
<dbReference type="InterPro" id="IPR014729">
    <property type="entry name" value="Rossmann-like_a/b/a_fold"/>
</dbReference>
<dbReference type="GO" id="GO:0005737">
    <property type="term" value="C:cytoplasm"/>
    <property type="evidence" value="ECO:0007669"/>
    <property type="project" value="UniProtKB-SubCell"/>
</dbReference>
<evidence type="ECO:0000256" key="3">
    <source>
        <dbReference type="ARBA" id="ARBA00022598"/>
    </source>
</evidence>
<dbReference type="eggNOG" id="COG0018">
    <property type="taxonomic scope" value="Bacteria"/>
</dbReference>
<dbReference type="GO" id="GO:0005524">
    <property type="term" value="F:ATP binding"/>
    <property type="evidence" value="ECO:0007669"/>
    <property type="project" value="UniProtKB-UniRule"/>
</dbReference>
<keyword evidence="3 9" id="KW-0436">Ligase</keyword>
<protein>
    <recommendedName>
        <fullName evidence="9">Arginine--tRNA ligase</fullName>
        <ecNumber evidence="9">6.1.1.19</ecNumber>
    </recommendedName>
    <alternativeName>
        <fullName evidence="9">Arginyl-tRNA synthetase</fullName>
        <shortName evidence="9">ArgRS</shortName>
    </alternativeName>
</protein>
<feature type="domain" description="Arginyl tRNA synthetase N-terminal" evidence="13">
    <location>
        <begin position="6"/>
        <end position="107"/>
    </location>
</feature>
<keyword evidence="5 9" id="KW-0067">ATP-binding</keyword>
<dbReference type="AlphaFoldDB" id="F5YJH7"/>
<dbReference type="Gene3D" id="3.30.1360.70">
    <property type="entry name" value="Arginyl tRNA synthetase N-terminal domain"/>
    <property type="match status" value="1"/>
</dbReference>
<keyword evidence="4 9" id="KW-0547">Nucleotide-binding</keyword>
<dbReference type="EMBL" id="CP001843">
    <property type="protein sequence ID" value="AEF86097.1"/>
    <property type="molecule type" value="Genomic_DNA"/>
</dbReference>
<name>F5YJH7_TREPZ</name>
<dbReference type="GO" id="GO:0004814">
    <property type="term" value="F:arginine-tRNA ligase activity"/>
    <property type="evidence" value="ECO:0007669"/>
    <property type="project" value="UniProtKB-UniRule"/>
</dbReference>
<accession>F5YJH7</accession>
<dbReference type="InterPro" id="IPR036695">
    <property type="entry name" value="Arg-tRNA-synth_N_sf"/>
</dbReference>
<dbReference type="SUPFAM" id="SSF47323">
    <property type="entry name" value="Anticodon-binding domain of a subclass of class I aminoacyl-tRNA synthetases"/>
    <property type="match status" value="1"/>
</dbReference>
<dbReference type="Pfam" id="PF03485">
    <property type="entry name" value="Arg_tRNA_synt_N"/>
    <property type="match status" value="1"/>
</dbReference>
<evidence type="ECO:0000256" key="6">
    <source>
        <dbReference type="ARBA" id="ARBA00022917"/>
    </source>
</evidence>
<dbReference type="InterPro" id="IPR009080">
    <property type="entry name" value="tRNAsynth_Ia_anticodon-bd"/>
</dbReference>
<dbReference type="CDD" id="cd00671">
    <property type="entry name" value="ArgRS_core"/>
    <property type="match status" value="1"/>
</dbReference>
<dbReference type="Gene3D" id="3.40.50.620">
    <property type="entry name" value="HUPs"/>
    <property type="match status" value="1"/>
</dbReference>
<dbReference type="InterPro" id="IPR005148">
    <property type="entry name" value="Arg-tRNA-synth_N"/>
</dbReference>
<comment type="subunit">
    <text evidence="9">Monomer.</text>
</comment>
<dbReference type="PANTHER" id="PTHR11956:SF5">
    <property type="entry name" value="ARGININE--TRNA LIGASE, CYTOPLASMIC"/>
    <property type="match status" value="1"/>
</dbReference>
<comment type="similarity">
    <text evidence="1 9 10">Belongs to the class-I aminoacyl-tRNA synthetase family.</text>
</comment>
<dbReference type="SMART" id="SM01016">
    <property type="entry name" value="Arg_tRNA_synt_N"/>
    <property type="match status" value="1"/>
</dbReference>
<dbReference type="PRINTS" id="PR01038">
    <property type="entry name" value="TRNASYNTHARG"/>
</dbReference>
<dbReference type="GO" id="GO:0006420">
    <property type="term" value="P:arginyl-tRNA aminoacylation"/>
    <property type="evidence" value="ECO:0007669"/>
    <property type="project" value="UniProtKB-UniRule"/>
</dbReference>
<dbReference type="RefSeq" id="WP_015706845.1">
    <property type="nucleotide sequence ID" value="NC_015578.1"/>
</dbReference>
<dbReference type="Pfam" id="PF00750">
    <property type="entry name" value="tRNA-synt_1d"/>
    <property type="match status" value="1"/>
</dbReference>
<evidence type="ECO:0000313" key="14">
    <source>
        <dbReference type="EMBL" id="AEF86097.1"/>
    </source>
</evidence>
<keyword evidence="15" id="KW-1185">Reference proteome</keyword>
<dbReference type="InterPro" id="IPR001278">
    <property type="entry name" value="Arg-tRNA-ligase"/>
</dbReference>
<keyword evidence="7 9" id="KW-0030">Aminoacyl-tRNA synthetase</keyword>
<dbReference type="Proteomes" id="UP000009223">
    <property type="component" value="Chromosome"/>
</dbReference>
<evidence type="ECO:0000256" key="1">
    <source>
        <dbReference type="ARBA" id="ARBA00005594"/>
    </source>
</evidence>
<organism evidence="14 15">
    <name type="scientific">Treponema primitia (strain ATCC BAA-887 / DSM 12427 / ZAS-2)</name>
    <dbReference type="NCBI Taxonomy" id="545694"/>
    <lineage>
        <taxon>Bacteria</taxon>
        <taxon>Pseudomonadati</taxon>
        <taxon>Spirochaetota</taxon>
        <taxon>Spirochaetia</taxon>
        <taxon>Spirochaetales</taxon>
        <taxon>Treponemataceae</taxon>
        <taxon>Treponema</taxon>
    </lineage>
</organism>
<dbReference type="InterPro" id="IPR001412">
    <property type="entry name" value="aa-tRNA-synth_I_CS"/>
</dbReference>
<proteinExistence type="inferred from homology"/>
<dbReference type="HAMAP" id="MF_00123">
    <property type="entry name" value="Arg_tRNA_synth"/>
    <property type="match status" value="1"/>
</dbReference>
<dbReference type="Gene3D" id="1.10.730.10">
    <property type="entry name" value="Isoleucyl-tRNA Synthetase, Domain 1"/>
    <property type="match status" value="1"/>
</dbReference>
<dbReference type="EC" id="6.1.1.19" evidence="9"/>
<dbReference type="Pfam" id="PF05746">
    <property type="entry name" value="DALR_1"/>
    <property type="match status" value="1"/>
</dbReference>
<evidence type="ECO:0000259" key="13">
    <source>
        <dbReference type="SMART" id="SM01016"/>
    </source>
</evidence>
<reference evidence="14 15" key="2">
    <citation type="journal article" date="2011" name="ISME J.">
        <title>RNA-seq reveals cooperative metabolic interactions between two termite-gut spirochete species in co-culture.</title>
        <authorList>
            <person name="Rosenthal A.Z."/>
            <person name="Matson E.G."/>
            <person name="Eldar A."/>
            <person name="Leadbetter J.R."/>
        </authorList>
    </citation>
    <scope>NUCLEOTIDE SEQUENCE [LARGE SCALE GENOMIC DNA]</scope>
    <source>
        <strain evidence="15">ATCC BAA-887 / DSM 12427 / ZAS-2</strain>
    </source>
</reference>
<evidence type="ECO:0000256" key="8">
    <source>
        <dbReference type="ARBA" id="ARBA00049339"/>
    </source>
</evidence>
<evidence type="ECO:0000259" key="12">
    <source>
        <dbReference type="SMART" id="SM00836"/>
    </source>
</evidence>
<dbReference type="PANTHER" id="PTHR11956">
    <property type="entry name" value="ARGINYL-TRNA SYNTHETASE"/>
    <property type="match status" value="1"/>
</dbReference>
<evidence type="ECO:0000256" key="11">
    <source>
        <dbReference type="SAM" id="MobiDB-lite"/>
    </source>
</evidence>
<comment type="subcellular location">
    <subcellularLocation>
        <location evidence="9">Cytoplasm</location>
    </subcellularLocation>
</comment>
<keyword evidence="6 9" id="KW-0648">Protein biosynthesis</keyword>
<evidence type="ECO:0000256" key="7">
    <source>
        <dbReference type="ARBA" id="ARBA00023146"/>
    </source>
</evidence>
<dbReference type="SUPFAM" id="SSF55190">
    <property type="entry name" value="Arginyl-tRNA synthetase (ArgRS), N-terminal 'additional' domain"/>
    <property type="match status" value="1"/>
</dbReference>
<evidence type="ECO:0000256" key="5">
    <source>
        <dbReference type="ARBA" id="ARBA00022840"/>
    </source>
</evidence>
<feature type="region of interest" description="Disordered" evidence="11">
    <location>
        <begin position="496"/>
        <end position="516"/>
    </location>
</feature>
<dbReference type="KEGG" id="tpi:TREPR_3443"/>
<reference evidence="15" key="1">
    <citation type="submission" date="2009-12" db="EMBL/GenBank/DDBJ databases">
        <title>Complete sequence of Treponema primitia strain ZAS-2.</title>
        <authorList>
            <person name="Tetu S.G."/>
            <person name="Matson E."/>
            <person name="Ren Q."/>
            <person name="Seshadri R."/>
            <person name="Elbourne L."/>
            <person name="Hassan K.A."/>
            <person name="Durkin A."/>
            <person name="Radune D."/>
            <person name="Mohamoud Y."/>
            <person name="Shay R."/>
            <person name="Jin S."/>
            <person name="Zhang X."/>
            <person name="Lucey K."/>
            <person name="Ballor N.R."/>
            <person name="Ottesen E."/>
            <person name="Rosenthal R."/>
            <person name="Allen A."/>
            <person name="Leadbetter J.R."/>
            <person name="Paulsen I.T."/>
        </authorList>
    </citation>
    <scope>NUCLEOTIDE SEQUENCE [LARGE SCALE GENOMIC DNA]</scope>
    <source>
        <strain evidence="15">ATCC BAA-887 / DSM 12427 / ZAS-2</strain>
    </source>
</reference>
<evidence type="ECO:0000256" key="10">
    <source>
        <dbReference type="RuleBase" id="RU363038"/>
    </source>
</evidence>
<dbReference type="NCBIfam" id="TIGR00456">
    <property type="entry name" value="argS"/>
    <property type="match status" value="1"/>
</dbReference>
<feature type="domain" description="DALR anticodon binding" evidence="12">
    <location>
        <begin position="479"/>
        <end position="609"/>
    </location>
</feature>
<keyword evidence="2 9" id="KW-0963">Cytoplasm</keyword>